<reference evidence="4" key="2">
    <citation type="submission" date="2019-01" db="EMBL/GenBank/DDBJ databases">
        <title>Genome sequence of Desulfonema ishimotonii strain Tokyo 01.</title>
        <authorList>
            <person name="Fukui M."/>
        </authorList>
    </citation>
    <scope>NUCLEOTIDE SEQUENCE [LARGE SCALE GENOMIC DNA]</scope>
    <source>
        <strain evidence="4">Tokyo 01</strain>
    </source>
</reference>
<dbReference type="RefSeq" id="WP_166404935.1">
    <property type="nucleotide sequence ID" value="NZ_BEXT01000001.1"/>
</dbReference>
<evidence type="ECO:0000259" key="2">
    <source>
        <dbReference type="Pfam" id="PF03109"/>
    </source>
</evidence>
<dbReference type="InterPro" id="IPR050154">
    <property type="entry name" value="UbiB_kinase"/>
</dbReference>
<name>A0A401FTL0_9BACT</name>
<organism evidence="3 4">
    <name type="scientific">Desulfonema ishimotonii</name>
    <dbReference type="NCBI Taxonomy" id="45657"/>
    <lineage>
        <taxon>Bacteria</taxon>
        <taxon>Pseudomonadati</taxon>
        <taxon>Thermodesulfobacteriota</taxon>
        <taxon>Desulfobacteria</taxon>
        <taxon>Desulfobacterales</taxon>
        <taxon>Desulfococcaceae</taxon>
        <taxon>Desulfonema</taxon>
    </lineage>
</organism>
<proteinExistence type="inferred from homology"/>
<dbReference type="InterPro" id="IPR004147">
    <property type="entry name" value="ABC1_dom"/>
</dbReference>
<dbReference type="CDD" id="cd05121">
    <property type="entry name" value="ABC1_ADCK3-like"/>
    <property type="match status" value="1"/>
</dbReference>
<keyword evidence="4" id="KW-1185">Reference proteome</keyword>
<dbReference type="PANTHER" id="PTHR10566">
    <property type="entry name" value="CHAPERONE-ACTIVITY OF BC1 COMPLEX CABC1 -RELATED"/>
    <property type="match status" value="1"/>
</dbReference>
<evidence type="ECO:0000313" key="3">
    <source>
        <dbReference type="EMBL" id="GBC60293.1"/>
    </source>
</evidence>
<gene>
    <name evidence="3" type="ORF">DENIS_1244</name>
</gene>
<dbReference type="EMBL" id="BEXT01000001">
    <property type="protein sequence ID" value="GBC60293.1"/>
    <property type="molecule type" value="Genomic_DNA"/>
</dbReference>
<comment type="caution">
    <text evidence="3">The sequence shown here is derived from an EMBL/GenBank/DDBJ whole genome shotgun (WGS) entry which is preliminary data.</text>
</comment>
<dbReference type="SUPFAM" id="SSF56112">
    <property type="entry name" value="Protein kinase-like (PK-like)"/>
    <property type="match status" value="1"/>
</dbReference>
<accession>A0A401FTL0</accession>
<evidence type="ECO:0000256" key="1">
    <source>
        <dbReference type="ARBA" id="ARBA00009670"/>
    </source>
</evidence>
<dbReference type="Pfam" id="PF03109">
    <property type="entry name" value="ABC1"/>
    <property type="match status" value="1"/>
</dbReference>
<dbReference type="InterPro" id="IPR011009">
    <property type="entry name" value="Kinase-like_dom_sf"/>
</dbReference>
<dbReference type="AlphaFoldDB" id="A0A401FTL0"/>
<feature type="domain" description="ABC1 atypical kinase-like" evidence="2">
    <location>
        <begin position="100"/>
        <end position="369"/>
    </location>
</feature>
<dbReference type="PANTHER" id="PTHR10566:SF113">
    <property type="entry name" value="PROTEIN ACTIVITY OF BC1 COMPLEX KINASE 7, CHLOROPLASTIC"/>
    <property type="match status" value="1"/>
</dbReference>
<dbReference type="Proteomes" id="UP000288096">
    <property type="component" value="Unassembled WGS sequence"/>
</dbReference>
<protein>
    <recommendedName>
        <fullName evidence="2">ABC1 atypical kinase-like domain-containing protein</fullName>
    </recommendedName>
</protein>
<reference evidence="4" key="1">
    <citation type="submission" date="2017-11" db="EMBL/GenBank/DDBJ databases">
        <authorList>
            <person name="Watanabe M."/>
            <person name="Kojima H."/>
        </authorList>
    </citation>
    <scope>NUCLEOTIDE SEQUENCE [LARGE SCALE GENOMIC DNA]</scope>
    <source>
        <strain evidence="4">Tokyo 01</strain>
    </source>
</reference>
<comment type="similarity">
    <text evidence="1">Belongs to the protein kinase superfamily. ADCK protein kinase family.</text>
</comment>
<sequence length="416" mass="47896">MQPDTSSRPAEKQQIDLRRYRRVRWFFFKIFLQTLWWDILLNRPALRWFRPPALARWQAIARRFRSLAVEMGGVLIKLGQFLSVRVDILPVEVTQELAGLQDKVPPEPLEDVIAQIEADFGRPIAEIFEWFSPEPLGAASLAQAHRVRLRSGEGAVVKVLRPGIDVLVETDLAAISLAFRWLRLYRRLSHRVNLDWLVEEFSTVTRRELDFEREAENAGRLAADFKNDPRLYLPEVYREYSSARTLALEDVGYIRITDFETIEDVGISRAKVADQLYTIYMQQVFETFFVHVDPHPGNLFVRPLPCEDEIRAGITGFGPGDPVPHVPDRPFQIVFIDFGMMAPVPARLRAALREYVVGLGTRDAYKIVQAFVNAGTLLPGADLKRLEEVHEALFERFWGWAWGSSEQWRSERPGIL</sequence>
<evidence type="ECO:0000313" key="4">
    <source>
        <dbReference type="Proteomes" id="UP000288096"/>
    </source>
</evidence>